<dbReference type="RefSeq" id="WP_191740121.1">
    <property type="nucleotide sequence ID" value="NZ_JACSQB010000064.1"/>
</dbReference>
<dbReference type="SUPFAM" id="SSF52540">
    <property type="entry name" value="P-loop containing nucleoside triphosphate hydrolases"/>
    <property type="match status" value="1"/>
</dbReference>
<keyword evidence="2 7" id="KW-0812">Transmembrane</keyword>
<dbReference type="SUPFAM" id="SSF90123">
    <property type="entry name" value="ABC transporter transmembrane region"/>
    <property type="match status" value="1"/>
</dbReference>
<feature type="transmembrane region" description="Helical" evidence="7">
    <location>
        <begin position="257"/>
        <end position="277"/>
    </location>
</feature>
<sequence length="592" mass="67572">MKKQNAFKVIIKEVKRIVGKSPKVTIMILITGFIESLLLLGNTAALKNLLEKITYAVENNTGIVYSLKAFIILLSVVMLEDFCNAVVNFLADRQSMESRKSIMEEFYIKIRDMKLLYFENPEFLDTVNKAKTGLDGSINIVISLEFILSNYIVYFVIITIYLYKLHPLLSLTIFCVFIPTFFSYGMRNKIKSSLEDNIAVQRRNVNAYEDYIGHRNYFKETRHLNAVKFFKCRLDNALDELTNLSLKAFNKINIIKLIINIVYFLGFITLIGIIYYLTLIKAISVSETGTVLTAVTTMYNRMDYLFNSQIAGISEDYTSLYNLNKILNYKSITASEKIDECEENLEVSIKNVNFKYPNSERYVLSNISIDINPGEIIAIVGENGCGKTTLTKVITGLYEPPEGEIFYNGKSFNELNMKSIYKKIAIVFQSFKQYAVTLKENVTLGFIDKADNCKVEEELKKVNLSNIEERLDNGIDTLLSKEFGGTDLSIGQWQRIAIARANYKDASLIVFDEPTASLDPLQEMDIMKSFIETTKNKTRILVTHRIGAARLADRIITMKDGKIIEVGTHDELISIEGEYANLYNSQKQWYSN</sequence>
<dbReference type="EMBL" id="JACSQB010000064">
    <property type="protein sequence ID" value="MBD8047147.1"/>
    <property type="molecule type" value="Genomic_DNA"/>
</dbReference>
<dbReference type="InterPro" id="IPR039421">
    <property type="entry name" value="Type_1_exporter"/>
</dbReference>
<dbReference type="PANTHER" id="PTHR43394">
    <property type="entry name" value="ATP-DEPENDENT PERMEASE MDL1, MITOCHONDRIAL"/>
    <property type="match status" value="1"/>
</dbReference>
<evidence type="ECO:0000256" key="3">
    <source>
        <dbReference type="ARBA" id="ARBA00022741"/>
    </source>
</evidence>
<dbReference type="InterPro" id="IPR003439">
    <property type="entry name" value="ABC_transporter-like_ATP-bd"/>
</dbReference>
<reference evidence="10 11" key="1">
    <citation type="submission" date="2020-08" db="EMBL/GenBank/DDBJ databases">
        <title>A Genomic Blueprint of the Chicken Gut Microbiome.</title>
        <authorList>
            <person name="Gilroy R."/>
            <person name="Ravi A."/>
            <person name="Getino M."/>
            <person name="Pursley I."/>
            <person name="Horton D.L."/>
            <person name="Alikhan N.-F."/>
            <person name="Baker D."/>
            <person name="Gharbi K."/>
            <person name="Hall N."/>
            <person name="Watson M."/>
            <person name="Adriaenssens E.M."/>
            <person name="Foster-Nyarko E."/>
            <person name="Jarju S."/>
            <person name="Secka A."/>
            <person name="Antonio M."/>
            <person name="Oren A."/>
            <person name="Chaudhuri R."/>
            <person name="La Ragione R.M."/>
            <person name="Hildebrand F."/>
            <person name="Pallen M.J."/>
        </authorList>
    </citation>
    <scope>NUCLEOTIDE SEQUENCE [LARGE SCALE GENOMIC DNA]</scope>
    <source>
        <strain evidence="10 11">N37</strain>
    </source>
</reference>
<dbReference type="GO" id="GO:0005524">
    <property type="term" value="F:ATP binding"/>
    <property type="evidence" value="ECO:0007669"/>
    <property type="project" value="UniProtKB-KW"/>
</dbReference>
<evidence type="ECO:0000313" key="11">
    <source>
        <dbReference type="Proteomes" id="UP000627166"/>
    </source>
</evidence>
<accession>A0ABR8YSB0</accession>
<evidence type="ECO:0000256" key="7">
    <source>
        <dbReference type="SAM" id="Phobius"/>
    </source>
</evidence>
<feature type="domain" description="ABC transmembrane type-1" evidence="9">
    <location>
        <begin position="26"/>
        <end position="314"/>
    </location>
</feature>
<evidence type="ECO:0000256" key="4">
    <source>
        <dbReference type="ARBA" id="ARBA00022840"/>
    </source>
</evidence>
<feature type="transmembrane region" description="Helical" evidence="7">
    <location>
        <begin position="65"/>
        <end position="91"/>
    </location>
</feature>
<evidence type="ECO:0000256" key="6">
    <source>
        <dbReference type="ARBA" id="ARBA00023136"/>
    </source>
</evidence>
<keyword evidence="5 7" id="KW-1133">Transmembrane helix</keyword>
<dbReference type="Pfam" id="PF00005">
    <property type="entry name" value="ABC_tran"/>
    <property type="match status" value="1"/>
</dbReference>
<evidence type="ECO:0000256" key="5">
    <source>
        <dbReference type="ARBA" id="ARBA00022989"/>
    </source>
</evidence>
<dbReference type="InterPro" id="IPR027417">
    <property type="entry name" value="P-loop_NTPase"/>
</dbReference>
<gene>
    <name evidence="10" type="ORF">H9637_08885</name>
</gene>
<dbReference type="SMART" id="SM00382">
    <property type="entry name" value="AAA"/>
    <property type="match status" value="1"/>
</dbReference>
<comment type="caution">
    <text evidence="10">The sequence shown here is derived from an EMBL/GenBank/DDBJ whole genome shotgun (WGS) entry which is preliminary data.</text>
</comment>
<evidence type="ECO:0000313" key="10">
    <source>
        <dbReference type="EMBL" id="MBD8047147.1"/>
    </source>
</evidence>
<proteinExistence type="predicted"/>
<dbReference type="Gene3D" id="1.20.1560.10">
    <property type="entry name" value="ABC transporter type 1, transmembrane domain"/>
    <property type="match status" value="1"/>
</dbReference>
<evidence type="ECO:0000256" key="1">
    <source>
        <dbReference type="ARBA" id="ARBA00004651"/>
    </source>
</evidence>
<evidence type="ECO:0000256" key="2">
    <source>
        <dbReference type="ARBA" id="ARBA00022692"/>
    </source>
</evidence>
<feature type="transmembrane region" description="Helical" evidence="7">
    <location>
        <begin position="24"/>
        <end position="45"/>
    </location>
</feature>
<organism evidence="10 11">
    <name type="scientific">Clostridium faecium</name>
    <dbReference type="NCBI Taxonomy" id="2762223"/>
    <lineage>
        <taxon>Bacteria</taxon>
        <taxon>Bacillati</taxon>
        <taxon>Bacillota</taxon>
        <taxon>Clostridia</taxon>
        <taxon>Eubacteriales</taxon>
        <taxon>Clostridiaceae</taxon>
        <taxon>Clostridium</taxon>
    </lineage>
</organism>
<dbReference type="InterPro" id="IPR011527">
    <property type="entry name" value="ABC1_TM_dom"/>
</dbReference>
<evidence type="ECO:0000259" key="8">
    <source>
        <dbReference type="PROSITE" id="PS50893"/>
    </source>
</evidence>
<dbReference type="PROSITE" id="PS50929">
    <property type="entry name" value="ABC_TM1F"/>
    <property type="match status" value="1"/>
</dbReference>
<keyword evidence="11" id="KW-1185">Reference proteome</keyword>
<comment type="subcellular location">
    <subcellularLocation>
        <location evidence="1">Cell membrane</location>
        <topology evidence="1">Multi-pass membrane protein</topology>
    </subcellularLocation>
</comment>
<dbReference type="Gene3D" id="3.40.50.300">
    <property type="entry name" value="P-loop containing nucleotide triphosphate hydrolases"/>
    <property type="match status" value="1"/>
</dbReference>
<dbReference type="Proteomes" id="UP000627166">
    <property type="component" value="Unassembled WGS sequence"/>
</dbReference>
<feature type="transmembrane region" description="Helical" evidence="7">
    <location>
        <begin position="168"/>
        <end position="186"/>
    </location>
</feature>
<keyword evidence="6 7" id="KW-0472">Membrane</keyword>
<dbReference type="PANTHER" id="PTHR43394:SF1">
    <property type="entry name" value="ATP-BINDING CASSETTE SUB-FAMILY B MEMBER 10, MITOCHONDRIAL"/>
    <property type="match status" value="1"/>
</dbReference>
<dbReference type="InterPro" id="IPR036640">
    <property type="entry name" value="ABC1_TM_sf"/>
</dbReference>
<protein>
    <submittedName>
        <fullName evidence="10">ABC transporter ATP-binding protein</fullName>
    </submittedName>
</protein>
<dbReference type="InterPro" id="IPR003593">
    <property type="entry name" value="AAA+_ATPase"/>
</dbReference>
<keyword evidence="3" id="KW-0547">Nucleotide-binding</keyword>
<dbReference type="PROSITE" id="PS50893">
    <property type="entry name" value="ABC_TRANSPORTER_2"/>
    <property type="match status" value="1"/>
</dbReference>
<feature type="transmembrane region" description="Helical" evidence="7">
    <location>
        <begin position="138"/>
        <end position="162"/>
    </location>
</feature>
<evidence type="ECO:0000259" key="9">
    <source>
        <dbReference type="PROSITE" id="PS50929"/>
    </source>
</evidence>
<keyword evidence="4 10" id="KW-0067">ATP-binding</keyword>
<feature type="domain" description="ABC transporter" evidence="8">
    <location>
        <begin position="347"/>
        <end position="585"/>
    </location>
</feature>
<name>A0ABR8YSB0_9CLOT</name>
<dbReference type="CDD" id="cd03228">
    <property type="entry name" value="ABCC_MRP_Like"/>
    <property type="match status" value="1"/>
</dbReference>